<dbReference type="EMBL" id="CP051682">
    <property type="protein sequence ID" value="QJD94718.1"/>
    <property type="molecule type" value="Genomic_DNA"/>
</dbReference>
<sequence length="78" mass="8996">MSIAKVSVITVTVFVIIYSVLFHTGISQTILSYAFLISPFLMVWMVYSVLKDPYTYPELKENEEWGYSDKAKDELGMF</sequence>
<evidence type="ECO:0000313" key="3">
    <source>
        <dbReference type="Proteomes" id="UP000503278"/>
    </source>
</evidence>
<feature type="transmembrane region" description="Helical" evidence="1">
    <location>
        <begin position="30"/>
        <end position="50"/>
    </location>
</feature>
<keyword evidence="1" id="KW-1133">Transmembrane helix</keyword>
<dbReference type="RefSeq" id="WP_169605735.1">
    <property type="nucleotide sequence ID" value="NZ_CP051682.1"/>
</dbReference>
<keyword evidence="1" id="KW-0472">Membrane</keyword>
<accession>A0A7L5DWU1</accession>
<evidence type="ECO:0000256" key="1">
    <source>
        <dbReference type="SAM" id="Phobius"/>
    </source>
</evidence>
<protein>
    <submittedName>
        <fullName evidence="2">Uncharacterized protein</fullName>
    </submittedName>
</protein>
<proteinExistence type="predicted"/>
<name>A0A7L5DWU1_9SPHI</name>
<reference evidence="2 3" key="1">
    <citation type="submission" date="2020-04" db="EMBL/GenBank/DDBJ databases">
        <title>Genome sequencing of novel species.</title>
        <authorList>
            <person name="Heo J."/>
            <person name="Kim S.-J."/>
            <person name="Kim J.-S."/>
            <person name="Hong S.-B."/>
            <person name="Kwon S.-W."/>
        </authorList>
    </citation>
    <scope>NUCLEOTIDE SEQUENCE [LARGE SCALE GENOMIC DNA]</scope>
    <source>
        <strain evidence="2 3">F39-2</strain>
    </source>
</reference>
<evidence type="ECO:0000313" key="2">
    <source>
        <dbReference type="EMBL" id="QJD94718.1"/>
    </source>
</evidence>
<keyword evidence="1" id="KW-0812">Transmembrane</keyword>
<gene>
    <name evidence="2" type="ORF">HH214_01930</name>
</gene>
<dbReference type="Proteomes" id="UP000503278">
    <property type="component" value="Chromosome"/>
</dbReference>
<dbReference type="AlphaFoldDB" id="A0A7L5DWU1"/>
<keyword evidence="3" id="KW-1185">Reference proteome</keyword>
<feature type="transmembrane region" description="Helical" evidence="1">
    <location>
        <begin position="6"/>
        <end position="23"/>
    </location>
</feature>
<dbReference type="KEGG" id="mrob:HH214_01930"/>
<organism evidence="2 3">
    <name type="scientific">Mucilaginibacter robiniae</name>
    <dbReference type="NCBI Taxonomy" id="2728022"/>
    <lineage>
        <taxon>Bacteria</taxon>
        <taxon>Pseudomonadati</taxon>
        <taxon>Bacteroidota</taxon>
        <taxon>Sphingobacteriia</taxon>
        <taxon>Sphingobacteriales</taxon>
        <taxon>Sphingobacteriaceae</taxon>
        <taxon>Mucilaginibacter</taxon>
    </lineage>
</organism>